<feature type="compositionally biased region" description="Basic residues" evidence="1">
    <location>
        <begin position="1684"/>
        <end position="1698"/>
    </location>
</feature>
<comment type="caution">
    <text evidence="2">The sequence shown here is derived from an EMBL/GenBank/DDBJ whole genome shotgun (WGS) entry which is preliminary data.</text>
</comment>
<organism evidence="2 3">
    <name type="scientific">Ephemerocybe angulata</name>
    <dbReference type="NCBI Taxonomy" id="980116"/>
    <lineage>
        <taxon>Eukaryota</taxon>
        <taxon>Fungi</taxon>
        <taxon>Dikarya</taxon>
        <taxon>Basidiomycota</taxon>
        <taxon>Agaricomycotina</taxon>
        <taxon>Agaricomycetes</taxon>
        <taxon>Agaricomycetidae</taxon>
        <taxon>Agaricales</taxon>
        <taxon>Agaricineae</taxon>
        <taxon>Psathyrellaceae</taxon>
        <taxon>Ephemerocybe</taxon>
    </lineage>
</organism>
<feature type="region of interest" description="Disordered" evidence="1">
    <location>
        <begin position="1756"/>
        <end position="1895"/>
    </location>
</feature>
<feature type="compositionally biased region" description="Low complexity" evidence="1">
    <location>
        <begin position="659"/>
        <end position="698"/>
    </location>
</feature>
<feature type="compositionally biased region" description="Polar residues" evidence="1">
    <location>
        <begin position="1999"/>
        <end position="2009"/>
    </location>
</feature>
<feature type="compositionally biased region" description="Basic and acidic residues" evidence="1">
    <location>
        <begin position="786"/>
        <end position="820"/>
    </location>
</feature>
<feature type="compositionally biased region" description="Polar residues" evidence="1">
    <location>
        <begin position="1771"/>
        <end position="1780"/>
    </location>
</feature>
<keyword evidence="3" id="KW-1185">Reference proteome</keyword>
<feature type="region of interest" description="Disordered" evidence="1">
    <location>
        <begin position="1561"/>
        <end position="1590"/>
    </location>
</feature>
<feature type="region of interest" description="Disordered" evidence="1">
    <location>
        <begin position="941"/>
        <end position="992"/>
    </location>
</feature>
<proteinExistence type="predicted"/>
<accession>A0A8H5B952</accession>
<feature type="compositionally biased region" description="Low complexity" evidence="1">
    <location>
        <begin position="396"/>
        <end position="432"/>
    </location>
</feature>
<feature type="compositionally biased region" description="Pro residues" evidence="1">
    <location>
        <begin position="1565"/>
        <end position="1579"/>
    </location>
</feature>
<feature type="region of interest" description="Disordered" evidence="1">
    <location>
        <begin position="1486"/>
        <end position="1526"/>
    </location>
</feature>
<feature type="compositionally biased region" description="Acidic residues" evidence="1">
    <location>
        <begin position="23"/>
        <end position="33"/>
    </location>
</feature>
<feature type="compositionally biased region" description="Acidic residues" evidence="1">
    <location>
        <begin position="221"/>
        <end position="239"/>
    </location>
</feature>
<feature type="compositionally biased region" description="Basic and acidic residues" evidence="1">
    <location>
        <begin position="1671"/>
        <end position="1680"/>
    </location>
</feature>
<feature type="compositionally biased region" description="Low complexity" evidence="1">
    <location>
        <begin position="1985"/>
        <end position="1998"/>
    </location>
</feature>
<feature type="region of interest" description="Disordered" evidence="1">
    <location>
        <begin position="1054"/>
        <end position="1232"/>
    </location>
</feature>
<feature type="compositionally biased region" description="Polar residues" evidence="1">
    <location>
        <begin position="1204"/>
        <end position="1216"/>
    </location>
</feature>
<feature type="compositionally biased region" description="Low complexity" evidence="1">
    <location>
        <begin position="721"/>
        <end position="735"/>
    </location>
</feature>
<feature type="compositionally biased region" description="Low complexity" evidence="1">
    <location>
        <begin position="439"/>
        <end position="485"/>
    </location>
</feature>
<evidence type="ECO:0000256" key="1">
    <source>
        <dbReference type="SAM" id="MobiDB-lite"/>
    </source>
</evidence>
<feature type="region of interest" description="Disordered" evidence="1">
    <location>
        <begin position="1010"/>
        <end position="1031"/>
    </location>
</feature>
<feature type="region of interest" description="Disordered" evidence="1">
    <location>
        <begin position="593"/>
        <end position="824"/>
    </location>
</feature>
<sequence length="2184" mass="229207">MASTIAAAAPLAGGGGLGQLELEPSENWDDDFEFNPSASPSPAPPSPSSSRRHQQHYQQQQQQLYTLSGALSPGTRLSIASSEYTMEDWDAESAFGAGSSPPRMEGDDEEFSGSGVHTPTRNRSPRDAGSSSPKRRLDDAVPVPISLALAAWSEEPELVLPRTPMKRAVGLDAEENTHQHLTLARHSSQVGLVSTEEAENWDDDFEDEGTRKAVSLKKREEDEEVAHESWDEEFAAEEEAQQKQQMVGELGMGPPPPASRRTPRKSPTLPRRGRKPSGSGLEPRQSSSSSSASESENHHARFSGYKRQKARGHSERTARYSLSEDGDFYDSSDSDSGIEDEFGVRTKKGRPDEDEEDKTVTARSRKGVARLSSSSFRGAADGSPPPPVPRLPPTLPFLSAPPSQTQLSSPSSPNSASTIGALDPSLSPSLSFSPPPLPHASSSSPHPFPRSPTSSVFSVPVTVRSYTSTTALTSAAGRSASRASSKGLGMLPPSPPIHKDRERRRLRKKSRPSGGAMEMRDVSGNVLVNGEGYGYSFSDGELEDIRERERERGEEEGAAERILPRKHVRECSRSPGERVDGDLLGVGDVTVVGGAGLERSPVGSVKVKKDAGGETSVPATPKSGAAGALLSRIGSVTRTWGGRRGRKSRGDGDDVHMTPRPQSSSSSLHPYPSSSKSPAAPNLNVPSPGALSVASSSSHQHGNTPSPGQQNGASSSWFFRSASTQSGASGTSYSTRASGPKPARKSVGGYSQRSGRHGDGGDRVGGVESSAGVTTDYGEDDDEGEEGQHTDYGRESGVEREKQGEFEWRYHTGGELDDRTPVATPSKLVKRKSLGFVQLRRNAGLDGTGAAPGTAKKKRASDVYGETPKKGGLLREKEWAREEGGDPFIVPPVPFASTSSQVTFDHLATPPSSTPPKEKEGGLRGIMGNVRRLSIVGVGAVTKHRHKRTQSSSAVPGGSTSPNTVSRTSLSNSVLRPGSRGAGSGAGVSPTPIRVLGAAGVGPVGMVREASRESGNTSGSGGRPLTPSTSVPAMQKMYAAGAGVKGIMTGRKRSGSIAVGEGVGRRVSNKENDGEGSGMRDRREGLDGEVEGRPSMSMLLPPIELQPPSPPRKSREKEKEYATLGSASTMQGEDKLTLSPPLVDGGEPRTPGKPRRSPSSPQSASVGRASPLTPPSRIDFGRHPSAPSVSASASDSTTSSSNTNGDANPNSATTAVVNDKSKPPSNASTVKAREASAVLRRNSLGDLKIPARISQAQVSLRRDLGMVREFAGAVESLKGLQDTYNCLTGEIHALMERRAAEAGQAAAAARQASASHTPTSPDHEHSQQSSRATSPMGFFNLANLSRTHLGLGGKKGRKRSNTNPEGMPRSSSDGMVGIRTSMLGSTTDLVVQVMPTSSSSPLVSSQAAYKELATALYTINSKYRISWECAELLIELGGGTKDSADGAGSDNTNSKGNPISPTATAGPSHSGISNMASASAVALPVSVSPGMQRSTSKNSTRERAVTLAGDDRSPTPVSRPGSRVGSYGASHNHYAPPLSSPLHSSTGGGFDAAIVNASSSTPAVPAVPSPMGPPGPPLASPSNWRASTGRHDLSQRQLTLLKEMLSQEGPVRGAPNFNAAAYSRLSIAEEPSPPSHMKGTAGQPNREWRWGADAMGSTVTLPASDDEEEGEGGHGTDRTGSRMSGHHAAGKQPKKKRLMNMSGFRDMLRALRRGAQMSTAQPQVVASGPVEAHQGQQALLARTKAAAASTASLSAGSSYEGHSAQGHGYRSPTQGQTRRTLIQKRRPRSSAGGEEVLPQQQRASGTTTPLSPPISQQQHQPPPPPSSFSMPMPVPPKSPRRPSLASIFRIGTSSKNAPPQPFQAGNATDSGSSYLGEEDYTRRRVNPDVDDEEEWDQIDSASDLDGVAGFSGMDATIRGGSVSNPKVLEKKRKKLVVVGSKANAPPGIGTEKGGDVVAVPEKSPYLQQDPYAHRSTSGLGRRIVSAGAAPHSSASSTSINMNASQTSLAESIKESNAPVVPPGNTTNSVNGSMRQAKLSDVQENDAGEAATRASLSLSRQTGQALLVQKGPNPHHGAGNRSVSSSSRFSNANKTGSVRSMPPQPFSPSSISSGSNIVSPYSGAGSAGSGYPDIKLTFTPENIRPLLENAREVQARLKECVEEMRVLVRREEGRSRGAQVDLGVP</sequence>
<protein>
    <submittedName>
        <fullName evidence="2">Uncharacterized protein</fullName>
    </submittedName>
</protein>
<feature type="compositionally biased region" description="Polar residues" evidence="1">
    <location>
        <begin position="2023"/>
        <end position="2033"/>
    </location>
</feature>
<feature type="compositionally biased region" description="Low complexity" evidence="1">
    <location>
        <begin position="2080"/>
        <end position="2089"/>
    </location>
</feature>
<feature type="compositionally biased region" description="Basic residues" evidence="1">
    <location>
        <begin position="501"/>
        <end position="511"/>
    </location>
</feature>
<feature type="region of interest" description="Disordered" evidence="1">
    <location>
        <begin position="182"/>
        <end position="523"/>
    </location>
</feature>
<feature type="compositionally biased region" description="Basic and acidic residues" evidence="1">
    <location>
        <begin position="648"/>
        <end position="657"/>
    </location>
</feature>
<feature type="region of interest" description="Disordered" evidence="1">
    <location>
        <begin position="1302"/>
        <end position="1334"/>
    </location>
</feature>
<feature type="region of interest" description="Disordered" evidence="1">
    <location>
        <begin position="1629"/>
        <end position="1648"/>
    </location>
</feature>
<feature type="compositionally biased region" description="Basic residues" evidence="1">
    <location>
        <begin position="300"/>
        <end position="311"/>
    </location>
</feature>
<reference evidence="2 3" key="1">
    <citation type="journal article" date="2020" name="ISME J.">
        <title>Uncovering the hidden diversity of litter-decomposition mechanisms in mushroom-forming fungi.</title>
        <authorList>
            <person name="Floudas D."/>
            <person name="Bentzer J."/>
            <person name="Ahren D."/>
            <person name="Johansson T."/>
            <person name="Persson P."/>
            <person name="Tunlid A."/>
        </authorList>
    </citation>
    <scope>NUCLEOTIDE SEQUENCE [LARGE SCALE GENOMIC DNA]</scope>
    <source>
        <strain evidence="2 3">CBS 175.51</strain>
    </source>
</reference>
<dbReference type="OrthoDB" id="2554322at2759"/>
<gene>
    <name evidence="2" type="ORF">D9611_013674</name>
</gene>
<evidence type="ECO:0000313" key="3">
    <source>
        <dbReference type="Proteomes" id="UP000541558"/>
    </source>
</evidence>
<feature type="region of interest" description="Disordered" evidence="1">
    <location>
        <begin position="1444"/>
        <end position="1473"/>
    </location>
</feature>
<feature type="compositionally biased region" description="Basic and acidic residues" evidence="1">
    <location>
        <begin position="1499"/>
        <end position="1513"/>
    </location>
</feature>
<feature type="compositionally biased region" description="Acidic residues" evidence="1">
    <location>
        <begin position="196"/>
        <end position="207"/>
    </location>
</feature>
<feature type="region of interest" description="Disordered" evidence="1">
    <location>
        <begin position="844"/>
        <end position="876"/>
    </location>
</feature>
<feature type="compositionally biased region" description="Pro residues" evidence="1">
    <location>
        <begin position="383"/>
        <end position="395"/>
    </location>
</feature>
<feature type="region of interest" description="Disordered" evidence="1">
    <location>
        <begin position="1"/>
        <end position="72"/>
    </location>
</feature>
<name>A0A8H5B952_9AGAR</name>
<feature type="compositionally biased region" description="Acidic residues" evidence="1">
    <location>
        <begin position="324"/>
        <end position="341"/>
    </location>
</feature>
<evidence type="ECO:0000313" key="2">
    <source>
        <dbReference type="EMBL" id="KAF5318924.1"/>
    </source>
</evidence>
<feature type="compositionally biased region" description="Low complexity" evidence="1">
    <location>
        <begin position="2106"/>
        <end position="2131"/>
    </location>
</feature>
<feature type="compositionally biased region" description="Polar residues" evidence="1">
    <location>
        <begin position="950"/>
        <end position="974"/>
    </location>
</feature>
<feature type="compositionally biased region" description="Polar residues" evidence="1">
    <location>
        <begin position="1449"/>
        <end position="1473"/>
    </location>
</feature>
<feature type="region of interest" description="Disordered" evidence="1">
    <location>
        <begin position="1348"/>
        <end position="1376"/>
    </location>
</feature>
<feature type="compositionally biased region" description="Low complexity" evidence="1">
    <location>
        <begin position="1302"/>
        <end position="1315"/>
    </location>
</feature>
<dbReference type="Proteomes" id="UP000541558">
    <property type="component" value="Unassembled WGS sequence"/>
</dbReference>
<feature type="region of interest" description="Disordered" evidence="1">
    <location>
        <begin position="1657"/>
        <end position="1699"/>
    </location>
</feature>
<feature type="compositionally biased region" description="Low complexity" evidence="1">
    <location>
        <begin position="1185"/>
        <end position="1203"/>
    </location>
</feature>
<feature type="compositionally biased region" description="Polar residues" evidence="1">
    <location>
        <begin position="699"/>
        <end position="718"/>
    </location>
</feature>
<feature type="compositionally biased region" description="Polar residues" evidence="1">
    <location>
        <begin position="2053"/>
        <end position="2063"/>
    </location>
</feature>
<feature type="compositionally biased region" description="Basic and acidic residues" evidence="1">
    <location>
        <begin position="1068"/>
        <end position="1092"/>
    </location>
</feature>
<feature type="compositionally biased region" description="Polar residues" evidence="1">
    <location>
        <begin position="1798"/>
        <end position="1808"/>
    </location>
</feature>
<feature type="compositionally biased region" description="Low complexity" evidence="1">
    <location>
        <begin position="1"/>
        <end position="11"/>
    </location>
</feature>
<feature type="compositionally biased region" description="Polar residues" evidence="1">
    <location>
        <begin position="1851"/>
        <end position="1873"/>
    </location>
</feature>
<feature type="region of interest" description="Disordered" evidence="1">
    <location>
        <begin position="1961"/>
        <end position="2132"/>
    </location>
</feature>
<feature type="region of interest" description="Disordered" evidence="1">
    <location>
        <begin position="90"/>
        <end position="141"/>
    </location>
</feature>
<feature type="compositionally biased region" description="Basic and acidic residues" evidence="1">
    <location>
        <begin position="867"/>
        <end position="876"/>
    </location>
</feature>
<feature type="compositionally biased region" description="Pro residues" evidence="1">
    <location>
        <begin position="1820"/>
        <end position="1837"/>
    </location>
</feature>
<dbReference type="EMBL" id="JAACJK010000176">
    <property type="protein sequence ID" value="KAF5318924.1"/>
    <property type="molecule type" value="Genomic_DNA"/>
</dbReference>
<feature type="compositionally biased region" description="Polar residues" evidence="1">
    <location>
        <begin position="1361"/>
        <end position="1373"/>
    </location>
</feature>